<dbReference type="EMBL" id="JARGEI010000009">
    <property type="protein sequence ID" value="KAJ8726402.1"/>
    <property type="molecule type" value="Genomic_DNA"/>
</dbReference>
<dbReference type="PANTHER" id="PTHR42648:SF11">
    <property type="entry name" value="TRANSPOSON TY4-P GAG-POL POLYPROTEIN"/>
    <property type="match status" value="1"/>
</dbReference>
<dbReference type="GO" id="GO:0003964">
    <property type="term" value="F:RNA-directed DNA polymerase activity"/>
    <property type="evidence" value="ECO:0007669"/>
    <property type="project" value="UniProtKB-KW"/>
</dbReference>
<dbReference type="PANTHER" id="PTHR42648">
    <property type="entry name" value="TRANSPOSASE, PUTATIVE-RELATED"/>
    <property type="match status" value="1"/>
</dbReference>
<comment type="function">
    <text evidence="1">The aspartyl protease (PR) mediates the proteolytic cleavages of the Gag and Gag-Pol polyproteins after assembly of the VLP.</text>
</comment>
<dbReference type="GO" id="GO:0004190">
    <property type="term" value="F:aspartic-type endopeptidase activity"/>
    <property type="evidence" value="ECO:0007669"/>
    <property type="project" value="UniProtKB-KW"/>
</dbReference>
<dbReference type="Pfam" id="PF07727">
    <property type="entry name" value="RVT_2"/>
    <property type="match status" value="1"/>
</dbReference>
<sequence length="1359" mass="154173">MENISPSSSSHSQPLTTVSTSHISIKKLEGVSNYQEWKFQMQLLLIDHGLWDLPSGKVPAIDEPIKDQRAYAKICLNVQPICYPHVKKSKTALEAWSNLKSAYENTGISRRLGLKRKLSQIKYNDYNSMDHYIGSIISVTQELADVGCVIEDEELAELMLIGLPVEYDSLIMAMEATNTKLNSDFVKCQLIQCEFKRNCNLPSPQSEKILVAKDKFIPTCHNCQEKGHIKPRCPRLKKNFKKDHNKNLTAGPASSTKKGSTANLVIFPKDTVLASGLCDKDSWILDSGCSSHMTNRKDWITNFSPNVKSEITTANNEKIYSDGVGNVKITIGNDVKKVISDALYVPKVAANLLSVSKMAADGYVLVFDTNKCSVYRKDNINVTGSCDVTATNVDGIYKLDNKRDCYVCMENQEPNTRTGGNTFVANTNSLELWHRRLGHLNLAGMLSLRDSLACGIAFTNNGLSPCTSCFEGKQKSKSFPLSQAHRSTTKLDLIHTDICGPMPVISWSDCRYFITFTDDCTRKSFVYFLKRKDQTTVLNTFIEFKNLVENQTDLKIKRVRSDNGSEFCNRSFANHFTQCGIIHETTVPYTPQQNGVAERLNRTLMEKSRAMLQDADLDKKYWAEAVNTACYLKNRSPTAALKNATPEELWTGSKVDLSHLRVFGSVAYALTPERHRTKLDPKSKPYIMLGYCEHTKGYRLGDLVDGTKLIKARSVQFIETVKGIKGSCRTETNENSQNMLNTVEVIDYHCDTSPGYTHESDVDEFATPDVSSNDIDVQDSSFNEIHVQEVISSEEAGASLHDIQQDSQVAEQNFSNSDPEIAEHSRPTRNKHPPIWFKDYEVNYFTELAFMGRNEPRTYNEAIKCDKSKEWLEAMQEEYNSLMLHGVWELVDRPKNGNIIKNKWIFKEKVDPSGNFEKFKARLVAKGFTQRYGVDYEATFAPVVRHSTLRLLFAIGVENDMDIEHIDVNTAFLNGDLHEQIYMEQPTGFAIEGQNKVCLLKKSLYGLKQASRAWNEKVHKVLVNNGYTQLKTEKCVFYKDNIIIALYVDDFFIFSSNEHQKKMLYELLNSKFNIKLLGPVTQALGMKVDRNREHGTLKLSQSEYVKNLLTKFGMDDCRKVATPMEVNFNPPKAEVIDPKLPYQELIGSLMYLAVSTRPDIAFVCSKLSQYNTCYNEMHWLAAKRVLRYLSGTTDYGLNFRRGSKKIEILSDADWAGDINDRKSYSGFVSKFGFNLINWHSHKQQNVACSSTEAEYYALGTSVKEAKFLRNFIIELNSFNLPCDTITILNDNKSTLKMVESQKYSRTKHIDVQHHFIQECVDNKLVRLCYKPSAELEADLFTKSLPKVKHNLFVKCLGLI</sequence>
<dbReference type="InterPro" id="IPR039537">
    <property type="entry name" value="Retrotran_Ty1/copia-like"/>
</dbReference>
<dbReference type="GO" id="GO:0006508">
    <property type="term" value="P:proteolysis"/>
    <property type="evidence" value="ECO:0007669"/>
    <property type="project" value="UniProtKB-KW"/>
</dbReference>
<evidence type="ECO:0000256" key="8">
    <source>
        <dbReference type="ARBA" id="ARBA00022759"/>
    </source>
</evidence>
<evidence type="ECO:0000313" key="22">
    <source>
        <dbReference type="EMBL" id="KAJ8726402.1"/>
    </source>
</evidence>
<evidence type="ECO:0000256" key="4">
    <source>
        <dbReference type="ARBA" id="ARBA00022722"/>
    </source>
</evidence>
<dbReference type="GO" id="GO:0015074">
    <property type="term" value="P:DNA integration"/>
    <property type="evidence" value="ECO:0007669"/>
    <property type="project" value="UniProtKB-KW"/>
</dbReference>
<keyword evidence="14" id="KW-0808">Transferase</keyword>
<evidence type="ECO:0000256" key="15">
    <source>
        <dbReference type="ARBA" id="ARBA00023113"/>
    </source>
</evidence>
<dbReference type="PROSITE" id="PS50994">
    <property type="entry name" value="INTEGRASE"/>
    <property type="match status" value="1"/>
</dbReference>
<evidence type="ECO:0000256" key="14">
    <source>
        <dbReference type="ARBA" id="ARBA00022932"/>
    </source>
</evidence>
<evidence type="ECO:0000256" key="19">
    <source>
        <dbReference type="SAM" id="MobiDB-lite"/>
    </source>
</evidence>
<dbReference type="Pfam" id="PF13976">
    <property type="entry name" value="gag_pre-integrs"/>
    <property type="match status" value="1"/>
</dbReference>
<dbReference type="Proteomes" id="UP001231518">
    <property type="component" value="Chromosome 10"/>
</dbReference>
<keyword evidence="17" id="KW-0511">Multifunctional enzyme</keyword>
<dbReference type="GO" id="GO:0005524">
    <property type="term" value="F:ATP binding"/>
    <property type="evidence" value="ECO:0007669"/>
    <property type="project" value="UniProtKB-KW"/>
</dbReference>
<keyword evidence="8" id="KW-0255">Endonuclease</keyword>
<feature type="compositionally biased region" description="Polar residues" evidence="19">
    <location>
        <begin position="807"/>
        <end position="818"/>
    </location>
</feature>
<dbReference type="GO" id="GO:0006310">
    <property type="term" value="P:DNA recombination"/>
    <property type="evidence" value="ECO:0007669"/>
    <property type="project" value="UniProtKB-KW"/>
</dbReference>
<evidence type="ECO:0000256" key="17">
    <source>
        <dbReference type="ARBA" id="ARBA00023268"/>
    </source>
</evidence>
<evidence type="ECO:0000256" key="18">
    <source>
        <dbReference type="PROSITE-ProRule" id="PRU00047"/>
    </source>
</evidence>
<keyword evidence="6" id="KW-0547">Nucleotide-binding</keyword>
<keyword evidence="14" id="KW-0239">DNA-directed DNA polymerase</keyword>
<dbReference type="InterPro" id="IPR036397">
    <property type="entry name" value="RNaseH_sf"/>
</dbReference>
<evidence type="ECO:0008006" key="24">
    <source>
        <dbReference type="Google" id="ProtNLM"/>
    </source>
</evidence>
<evidence type="ECO:0000256" key="3">
    <source>
        <dbReference type="ARBA" id="ARBA00022670"/>
    </source>
</evidence>
<proteinExistence type="predicted"/>
<dbReference type="SUPFAM" id="SSF56672">
    <property type="entry name" value="DNA/RNA polymerases"/>
    <property type="match status" value="1"/>
</dbReference>
<keyword evidence="10" id="KW-0067">ATP-binding</keyword>
<comment type="caution">
    <text evidence="22">The sequence shown here is derived from an EMBL/GenBank/DDBJ whole genome shotgun (WGS) entry which is preliminary data.</text>
</comment>
<keyword evidence="5" id="KW-0479">Metal-binding</keyword>
<keyword evidence="13" id="KW-0695">RNA-directed DNA polymerase</keyword>
<evidence type="ECO:0000313" key="23">
    <source>
        <dbReference type="Proteomes" id="UP001231518"/>
    </source>
</evidence>
<dbReference type="InterPro" id="IPR054722">
    <property type="entry name" value="PolX-like_BBD"/>
</dbReference>
<evidence type="ECO:0000256" key="13">
    <source>
        <dbReference type="ARBA" id="ARBA00022918"/>
    </source>
</evidence>
<organism evidence="22 23">
    <name type="scientific">Mythimna separata</name>
    <name type="common">Oriental armyworm</name>
    <name type="synonym">Pseudaletia separata</name>
    <dbReference type="NCBI Taxonomy" id="271217"/>
    <lineage>
        <taxon>Eukaryota</taxon>
        <taxon>Metazoa</taxon>
        <taxon>Ecdysozoa</taxon>
        <taxon>Arthropoda</taxon>
        <taxon>Hexapoda</taxon>
        <taxon>Insecta</taxon>
        <taxon>Pterygota</taxon>
        <taxon>Neoptera</taxon>
        <taxon>Endopterygota</taxon>
        <taxon>Lepidoptera</taxon>
        <taxon>Glossata</taxon>
        <taxon>Ditrysia</taxon>
        <taxon>Noctuoidea</taxon>
        <taxon>Noctuidae</taxon>
        <taxon>Noctuinae</taxon>
        <taxon>Hadenini</taxon>
        <taxon>Mythimna</taxon>
    </lineage>
</organism>
<evidence type="ECO:0000259" key="21">
    <source>
        <dbReference type="PROSITE" id="PS50994"/>
    </source>
</evidence>
<gene>
    <name evidence="22" type="ORF">PYW07_001100</name>
</gene>
<dbReference type="InterPro" id="IPR001878">
    <property type="entry name" value="Znf_CCHC"/>
</dbReference>
<evidence type="ECO:0000256" key="1">
    <source>
        <dbReference type="ARBA" id="ARBA00002180"/>
    </source>
</evidence>
<evidence type="ECO:0000256" key="2">
    <source>
        <dbReference type="ARBA" id="ARBA00022612"/>
    </source>
</evidence>
<dbReference type="Pfam" id="PF00665">
    <property type="entry name" value="rve"/>
    <property type="match status" value="1"/>
</dbReference>
<dbReference type="InterPro" id="IPR013103">
    <property type="entry name" value="RVT_2"/>
</dbReference>
<dbReference type="GO" id="GO:0008270">
    <property type="term" value="F:zinc ion binding"/>
    <property type="evidence" value="ECO:0007669"/>
    <property type="project" value="UniProtKB-KW"/>
</dbReference>
<keyword evidence="15" id="KW-0917">Virion maturation</keyword>
<keyword evidence="16" id="KW-0233">DNA recombination</keyword>
<evidence type="ECO:0000256" key="11">
    <source>
        <dbReference type="ARBA" id="ARBA00022842"/>
    </source>
</evidence>
<feature type="region of interest" description="Disordered" evidence="19">
    <location>
        <begin position="807"/>
        <end position="832"/>
    </location>
</feature>
<name>A0AAD8DWG3_MYTSE</name>
<dbReference type="Gene3D" id="3.30.420.10">
    <property type="entry name" value="Ribonuclease H-like superfamily/Ribonuclease H"/>
    <property type="match status" value="1"/>
</dbReference>
<dbReference type="Pfam" id="PF22936">
    <property type="entry name" value="Pol_BBD"/>
    <property type="match status" value="1"/>
</dbReference>
<keyword evidence="23" id="KW-1185">Reference proteome</keyword>
<keyword evidence="14" id="KW-0548">Nucleotidyltransferase</keyword>
<keyword evidence="9" id="KW-0378">Hydrolase</keyword>
<keyword evidence="3" id="KW-0645">Protease</keyword>
<feature type="domain" description="CCHC-type" evidence="20">
    <location>
        <begin position="220"/>
        <end position="235"/>
    </location>
</feature>
<dbReference type="GO" id="GO:0004519">
    <property type="term" value="F:endonuclease activity"/>
    <property type="evidence" value="ECO:0007669"/>
    <property type="project" value="UniProtKB-KW"/>
</dbReference>
<evidence type="ECO:0000256" key="9">
    <source>
        <dbReference type="ARBA" id="ARBA00022801"/>
    </source>
</evidence>
<dbReference type="InterPro" id="IPR025724">
    <property type="entry name" value="GAG-pre-integrase_dom"/>
</dbReference>
<evidence type="ECO:0000259" key="20">
    <source>
        <dbReference type="PROSITE" id="PS50158"/>
    </source>
</evidence>
<dbReference type="GO" id="GO:0042575">
    <property type="term" value="C:DNA polymerase complex"/>
    <property type="evidence" value="ECO:0007669"/>
    <property type="project" value="UniProtKB-ARBA"/>
</dbReference>
<keyword evidence="4" id="KW-0540">Nuclease</keyword>
<dbReference type="SUPFAM" id="SSF53098">
    <property type="entry name" value="Ribonuclease H-like"/>
    <property type="match status" value="1"/>
</dbReference>
<evidence type="ECO:0000256" key="10">
    <source>
        <dbReference type="ARBA" id="ARBA00022840"/>
    </source>
</evidence>
<evidence type="ECO:0000256" key="7">
    <source>
        <dbReference type="ARBA" id="ARBA00022750"/>
    </source>
</evidence>
<dbReference type="GO" id="GO:0003676">
    <property type="term" value="F:nucleic acid binding"/>
    <property type="evidence" value="ECO:0007669"/>
    <property type="project" value="InterPro"/>
</dbReference>
<evidence type="ECO:0000256" key="12">
    <source>
        <dbReference type="ARBA" id="ARBA00022908"/>
    </source>
</evidence>
<dbReference type="Pfam" id="PF14223">
    <property type="entry name" value="Retrotran_gag_2"/>
    <property type="match status" value="1"/>
</dbReference>
<evidence type="ECO:0000256" key="5">
    <source>
        <dbReference type="ARBA" id="ARBA00022723"/>
    </source>
</evidence>
<keyword evidence="11" id="KW-0460">Magnesium</keyword>
<dbReference type="InterPro" id="IPR043502">
    <property type="entry name" value="DNA/RNA_pol_sf"/>
</dbReference>
<dbReference type="InterPro" id="IPR057670">
    <property type="entry name" value="SH3_retrovirus"/>
</dbReference>
<dbReference type="Pfam" id="PF25597">
    <property type="entry name" value="SH3_retrovirus"/>
    <property type="match status" value="1"/>
</dbReference>
<accession>A0AAD8DWG3</accession>
<dbReference type="PROSITE" id="PS50158">
    <property type="entry name" value="ZF_CCHC"/>
    <property type="match status" value="1"/>
</dbReference>
<dbReference type="CDD" id="cd09272">
    <property type="entry name" value="RNase_HI_RT_Ty1"/>
    <property type="match status" value="1"/>
</dbReference>
<dbReference type="InterPro" id="IPR001584">
    <property type="entry name" value="Integrase_cat-core"/>
</dbReference>
<protein>
    <recommendedName>
        <fullName evidence="24">Retrovirus-related Pol polyprotein from transposon TNT 1-94</fullName>
    </recommendedName>
</protein>
<keyword evidence="12" id="KW-0229">DNA integration</keyword>
<feature type="domain" description="Integrase catalytic" evidence="21">
    <location>
        <begin position="476"/>
        <end position="654"/>
    </location>
</feature>
<evidence type="ECO:0000256" key="16">
    <source>
        <dbReference type="ARBA" id="ARBA00023172"/>
    </source>
</evidence>
<keyword evidence="7" id="KW-0064">Aspartyl protease</keyword>
<keyword evidence="18" id="KW-0863">Zinc-finger</keyword>
<evidence type="ECO:0000256" key="6">
    <source>
        <dbReference type="ARBA" id="ARBA00022741"/>
    </source>
</evidence>
<dbReference type="InterPro" id="IPR012337">
    <property type="entry name" value="RNaseH-like_sf"/>
</dbReference>
<keyword evidence="18" id="KW-0862">Zinc</keyword>
<reference evidence="22" key="1">
    <citation type="submission" date="2023-03" db="EMBL/GenBank/DDBJ databases">
        <title>Chromosome-level genomes of two armyworms, Mythimna separata and Mythimna loreyi, provide insights into the biosynthesis and reception of sex pheromones.</title>
        <authorList>
            <person name="Zhao H."/>
        </authorList>
    </citation>
    <scope>NUCLEOTIDE SEQUENCE</scope>
    <source>
        <strain evidence="22">BeijingLab</strain>
        <tissue evidence="22">Pupa</tissue>
    </source>
</reference>
<keyword evidence="2" id="KW-1188">Viral release from host cell</keyword>
<dbReference type="GO" id="GO:0003887">
    <property type="term" value="F:DNA-directed DNA polymerase activity"/>
    <property type="evidence" value="ECO:0007669"/>
    <property type="project" value="UniProtKB-KW"/>
</dbReference>